<feature type="transmembrane region" description="Helical" evidence="7">
    <location>
        <begin position="126"/>
        <end position="149"/>
    </location>
</feature>
<keyword evidence="6 7" id="KW-0472">Membrane</keyword>
<sequence length="180" mass="19797">MRARRVADRSFSVFTWGMLGLLTAYISLIVIVLFLRVNADSYGDTLLSGRALSTIRLSVICATIASVLALLFAVPIAYQLARKDFPGKNLIDSILDIPIILSPVALGTALLVVLSSDTGKLFQDNLISFTFATRGIVLAQFSVVVALAIRSLKAVFEQIDPRYEEVSYFLGCNRWQTFSQ</sequence>
<name>X0TNP0_9ZZZZ</name>
<keyword evidence="5" id="KW-0764">Sulfate transport</keyword>
<dbReference type="InterPro" id="IPR000515">
    <property type="entry name" value="MetI-like"/>
</dbReference>
<dbReference type="EMBL" id="BARS01010552">
    <property type="protein sequence ID" value="GAF94844.1"/>
    <property type="molecule type" value="Genomic_DNA"/>
</dbReference>
<dbReference type="GO" id="GO:0015419">
    <property type="term" value="F:ABC-type sulfate transporter activity"/>
    <property type="evidence" value="ECO:0007669"/>
    <property type="project" value="InterPro"/>
</dbReference>
<evidence type="ECO:0000256" key="2">
    <source>
        <dbReference type="ARBA" id="ARBA00022448"/>
    </source>
</evidence>
<accession>X0TNP0</accession>
<evidence type="ECO:0000256" key="5">
    <source>
        <dbReference type="ARBA" id="ARBA00023032"/>
    </source>
</evidence>
<keyword evidence="2" id="KW-0813">Transport</keyword>
<evidence type="ECO:0000256" key="7">
    <source>
        <dbReference type="SAM" id="Phobius"/>
    </source>
</evidence>
<feature type="transmembrane region" description="Helical" evidence="7">
    <location>
        <begin position="90"/>
        <end position="114"/>
    </location>
</feature>
<comment type="subcellular location">
    <subcellularLocation>
        <location evidence="1">Membrane</location>
        <topology evidence="1">Multi-pass membrane protein</topology>
    </subcellularLocation>
</comment>
<dbReference type="SUPFAM" id="SSF161098">
    <property type="entry name" value="MetI-like"/>
    <property type="match status" value="1"/>
</dbReference>
<evidence type="ECO:0000256" key="6">
    <source>
        <dbReference type="ARBA" id="ARBA00023136"/>
    </source>
</evidence>
<keyword evidence="4 7" id="KW-1133">Transmembrane helix</keyword>
<dbReference type="PROSITE" id="PS50928">
    <property type="entry name" value="ABC_TM1"/>
    <property type="match status" value="1"/>
</dbReference>
<reference evidence="9" key="1">
    <citation type="journal article" date="2014" name="Front. Microbiol.">
        <title>High frequency of phylogenetically diverse reductive dehalogenase-homologous genes in deep subseafloor sedimentary metagenomes.</title>
        <authorList>
            <person name="Kawai M."/>
            <person name="Futagami T."/>
            <person name="Toyoda A."/>
            <person name="Takaki Y."/>
            <person name="Nishi S."/>
            <person name="Hori S."/>
            <person name="Arai W."/>
            <person name="Tsubouchi T."/>
            <person name="Morono Y."/>
            <person name="Uchiyama I."/>
            <person name="Ito T."/>
            <person name="Fujiyama A."/>
            <person name="Inagaki F."/>
            <person name="Takami H."/>
        </authorList>
    </citation>
    <scope>NUCLEOTIDE SEQUENCE</scope>
    <source>
        <strain evidence="9">Expedition CK06-06</strain>
    </source>
</reference>
<evidence type="ECO:0000256" key="1">
    <source>
        <dbReference type="ARBA" id="ARBA00004141"/>
    </source>
</evidence>
<dbReference type="Gene3D" id="1.10.3720.10">
    <property type="entry name" value="MetI-like"/>
    <property type="match status" value="1"/>
</dbReference>
<dbReference type="GO" id="GO:0005886">
    <property type="term" value="C:plasma membrane"/>
    <property type="evidence" value="ECO:0007669"/>
    <property type="project" value="TreeGrafter"/>
</dbReference>
<proteinExistence type="predicted"/>
<protein>
    <recommendedName>
        <fullName evidence="8">ABC transmembrane type-1 domain-containing protein</fullName>
    </recommendedName>
</protein>
<gene>
    <name evidence="9" type="ORF">S01H1_19519</name>
</gene>
<dbReference type="PANTHER" id="PTHR30406">
    <property type="entry name" value="SULFATE TRANSPORT SYSTEM PERMEASE PROTEIN"/>
    <property type="match status" value="1"/>
</dbReference>
<dbReference type="InterPro" id="IPR035906">
    <property type="entry name" value="MetI-like_sf"/>
</dbReference>
<organism evidence="9">
    <name type="scientific">marine sediment metagenome</name>
    <dbReference type="NCBI Taxonomy" id="412755"/>
    <lineage>
        <taxon>unclassified sequences</taxon>
        <taxon>metagenomes</taxon>
        <taxon>ecological metagenomes</taxon>
    </lineage>
</organism>
<dbReference type="PANTHER" id="PTHR30406:SF8">
    <property type="entry name" value="SULFATE TRANSPORT SYSTEM PERMEASE PROTEIN CYST"/>
    <property type="match status" value="1"/>
</dbReference>
<evidence type="ECO:0000313" key="9">
    <source>
        <dbReference type="EMBL" id="GAF94844.1"/>
    </source>
</evidence>
<dbReference type="InterPro" id="IPR005667">
    <property type="entry name" value="Sulph_transpt2"/>
</dbReference>
<feature type="non-terminal residue" evidence="9">
    <location>
        <position position="180"/>
    </location>
</feature>
<evidence type="ECO:0000256" key="4">
    <source>
        <dbReference type="ARBA" id="ARBA00022989"/>
    </source>
</evidence>
<comment type="caution">
    <text evidence="9">The sequence shown here is derived from an EMBL/GenBank/DDBJ whole genome shotgun (WGS) entry which is preliminary data.</text>
</comment>
<feature type="transmembrane region" description="Helical" evidence="7">
    <location>
        <begin position="55"/>
        <end position="78"/>
    </location>
</feature>
<evidence type="ECO:0000259" key="8">
    <source>
        <dbReference type="PROSITE" id="PS50928"/>
    </source>
</evidence>
<feature type="transmembrane region" description="Helical" evidence="7">
    <location>
        <begin position="12"/>
        <end position="35"/>
    </location>
</feature>
<dbReference type="CDD" id="cd06261">
    <property type="entry name" value="TM_PBP2"/>
    <property type="match status" value="1"/>
</dbReference>
<dbReference type="Pfam" id="PF00528">
    <property type="entry name" value="BPD_transp_1"/>
    <property type="match status" value="1"/>
</dbReference>
<evidence type="ECO:0000256" key="3">
    <source>
        <dbReference type="ARBA" id="ARBA00022692"/>
    </source>
</evidence>
<keyword evidence="3 7" id="KW-0812">Transmembrane</keyword>
<dbReference type="AlphaFoldDB" id="X0TNP0"/>
<feature type="domain" description="ABC transmembrane type-1" evidence="8">
    <location>
        <begin position="55"/>
        <end position="180"/>
    </location>
</feature>